<dbReference type="KEGG" id="cam:101514814"/>
<dbReference type="RefSeq" id="XP_004505764.1">
    <property type="nucleotide sequence ID" value="XM_004505707.3"/>
</dbReference>
<dbReference type="OrthoDB" id="19768at2759"/>
<sequence length="283" mass="31351">MEAESNPGFHNQDINSSFSRHAISFQHGGMNSSMSEMVPMGNYFGLSSSSGMSYSGNSAFMNSNPVASQAGGGNPSASSLLLDSVPGLKHDTGLAVEWSLDEQYKLEEGLANYANEPSIMKYIKIAAALPDKTVRDVALRCRWLTRKRRKPEEHSLGKKINYRKDKPVELASQTNLHSALPPSMGSYSQMSRLNEQSQRILYDGICGPMKQLMEQNAQAFNQITANLSTYKLQDNIDLFCHTRHNINTILNDMSEMPGIMSQMPPLPVAINEDLARSIFPNRT</sequence>
<organism evidence="1 3">
    <name type="scientific">Cicer arietinum</name>
    <name type="common">Chickpea</name>
    <name type="synonym">Garbanzo</name>
    <dbReference type="NCBI Taxonomy" id="3827"/>
    <lineage>
        <taxon>Eukaryota</taxon>
        <taxon>Viridiplantae</taxon>
        <taxon>Streptophyta</taxon>
        <taxon>Embryophyta</taxon>
        <taxon>Tracheophyta</taxon>
        <taxon>Spermatophyta</taxon>
        <taxon>Magnoliopsida</taxon>
        <taxon>eudicotyledons</taxon>
        <taxon>Gunneridae</taxon>
        <taxon>Pentapetalae</taxon>
        <taxon>rosids</taxon>
        <taxon>fabids</taxon>
        <taxon>Fabales</taxon>
        <taxon>Fabaceae</taxon>
        <taxon>Papilionoideae</taxon>
        <taxon>50 kb inversion clade</taxon>
        <taxon>NPAAA clade</taxon>
        <taxon>Hologalegina</taxon>
        <taxon>IRL clade</taxon>
        <taxon>Cicereae</taxon>
        <taxon>Cicer</taxon>
    </lineage>
</organism>
<dbReference type="eggNOG" id="ENOG502QRQ9">
    <property type="taxonomic scope" value="Eukaryota"/>
</dbReference>
<dbReference type="InterPro" id="IPR022228">
    <property type="entry name" value="DUF3755"/>
</dbReference>
<evidence type="ECO:0000313" key="3">
    <source>
        <dbReference type="RefSeq" id="XP_004505765.1"/>
    </source>
</evidence>
<reference evidence="1" key="1">
    <citation type="journal article" date="2013" name="Nat. Biotechnol.">
        <title>Draft genome sequence of chickpea (Cicer arietinum) provides a resource for trait improvement.</title>
        <authorList>
            <person name="Varshney R.K."/>
            <person name="Song C."/>
            <person name="Saxena R.K."/>
            <person name="Azam S."/>
            <person name="Yu S."/>
            <person name="Sharpe A.G."/>
            <person name="Cannon S."/>
            <person name="Baek J."/>
            <person name="Rosen B.D."/>
            <person name="Tar'an B."/>
            <person name="Millan T."/>
            <person name="Zhang X."/>
            <person name="Ramsay L.D."/>
            <person name="Iwata A."/>
            <person name="Wang Y."/>
            <person name="Nelson W."/>
            <person name="Farmer A.D."/>
            <person name="Gaur P.M."/>
            <person name="Soderlund C."/>
            <person name="Penmetsa R.V."/>
            <person name="Xu C."/>
            <person name="Bharti A.K."/>
            <person name="He W."/>
            <person name="Winter P."/>
            <person name="Zhao S."/>
            <person name="Hane J.K."/>
            <person name="Carrasquilla-Garcia N."/>
            <person name="Condie J.A."/>
            <person name="Upadhyaya H.D."/>
            <person name="Luo M.C."/>
            <person name="Thudi M."/>
            <person name="Gowda C.L."/>
            <person name="Singh N.P."/>
            <person name="Lichtenzveig J."/>
            <person name="Gali K.K."/>
            <person name="Rubio J."/>
            <person name="Nadarajan N."/>
            <person name="Dolezel J."/>
            <person name="Bansal K.C."/>
            <person name="Xu X."/>
            <person name="Edwards D."/>
            <person name="Zhang G."/>
            <person name="Kahl G."/>
            <person name="Gil J."/>
            <person name="Singh K.B."/>
            <person name="Datta S.K."/>
            <person name="Jackson S.A."/>
            <person name="Wang J."/>
            <person name="Cook D.R."/>
        </authorList>
    </citation>
    <scope>NUCLEOTIDE SEQUENCE [LARGE SCALE GENOMIC DNA]</scope>
    <source>
        <strain evidence="1">cv. CDC Frontier</strain>
    </source>
</reference>
<dbReference type="PaxDb" id="3827-XP_004505763.1"/>
<evidence type="ECO:0000313" key="1">
    <source>
        <dbReference type="Proteomes" id="UP000087171"/>
    </source>
</evidence>
<name>A0A1S2YK54_CICAR</name>
<keyword evidence="1" id="KW-1185">Reference proteome</keyword>
<dbReference type="AlphaFoldDB" id="A0A1S2YK54"/>
<evidence type="ECO:0000313" key="2">
    <source>
        <dbReference type="RefSeq" id="XP_004505764.1"/>
    </source>
</evidence>
<dbReference type="Proteomes" id="UP000087171">
    <property type="component" value="Chromosome Ca6"/>
</dbReference>
<evidence type="ECO:0000313" key="4">
    <source>
        <dbReference type="RefSeq" id="XP_012572711.1"/>
    </source>
</evidence>
<gene>
    <name evidence="2 3 4 5" type="primary">LOC101514814</name>
</gene>
<dbReference type="RefSeq" id="XP_012572711.1">
    <property type="nucleotide sequence ID" value="XM_012717257.2"/>
</dbReference>
<dbReference type="Pfam" id="PF12579">
    <property type="entry name" value="DUF3755"/>
    <property type="match status" value="1"/>
</dbReference>
<accession>A0A1S2YK54</accession>
<dbReference type="RefSeq" id="XP_004505765.1">
    <property type="nucleotide sequence ID" value="XM_004505708.3"/>
</dbReference>
<proteinExistence type="predicted"/>
<dbReference type="RefSeq" id="XP_012572712.1">
    <property type="nucleotide sequence ID" value="XM_012717258.2"/>
</dbReference>
<reference evidence="2 3" key="2">
    <citation type="submission" date="2025-04" db="UniProtKB">
        <authorList>
            <consortium name="RefSeq"/>
        </authorList>
    </citation>
    <scope>IDENTIFICATION</scope>
    <source>
        <tissue evidence="2 3">Etiolated seedlings</tissue>
    </source>
</reference>
<dbReference type="GeneID" id="101514814"/>
<evidence type="ECO:0000313" key="5">
    <source>
        <dbReference type="RefSeq" id="XP_012572712.1"/>
    </source>
</evidence>
<protein>
    <submittedName>
        <fullName evidence="2 3">Uncharacterized protein LOC101514814</fullName>
    </submittedName>
</protein>
<dbReference type="PANTHER" id="PTHR14000">
    <property type="entry name" value="FINGER CCCH DOMAIN PROTEIN, PUTATIVE (DUF3755)-RELATED"/>
    <property type="match status" value="1"/>
</dbReference>
<dbReference type="PANTHER" id="PTHR14000:SF6">
    <property type="entry name" value="OS02G0631200 PROTEIN"/>
    <property type="match status" value="1"/>
</dbReference>
<dbReference type="RefSeq" id="XP_073226191.1">
    <property type="nucleotide sequence ID" value="XM_073370090.1"/>
</dbReference>